<dbReference type="Gramene" id="OMO89775">
    <property type="protein sequence ID" value="OMO89775"/>
    <property type="gene ID" value="CCACVL1_07635"/>
</dbReference>
<dbReference type="AlphaFoldDB" id="A0A1R3J4L4"/>
<proteinExistence type="predicted"/>
<feature type="compositionally biased region" description="Basic and acidic residues" evidence="1">
    <location>
        <begin position="16"/>
        <end position="31"/>
    </location>
</feature>
<dbReference type="Proteomes" id="UP000188268">
    <property type="component" value="Unassembled WGS sequence"/>
</dbReference>
<reference evidence="2 3" key="1">
    <citation type="submission" date="2013-09" db="EMBL/GenBank/DDBJ databases">
        <title>Corchorus capsularis genome sequencing.</title>
        <authorList>
            <person name="Alam M."/>
            <person name="Haque M.S."/>
            <person name="Islam M.S."/>
            <person name="Emdad E.M."/>
            <person name="Islam M.M."/>
            <person name="Ahmed B."/>
            <person name="Halim A."/>
            <person name="Hossen Q.M.M."/>
            <person name="Hossain M.Z."/>
            <person name="Ahmed R."/>
            <person name="Khan M.M."/>
            <person name="Islam R."/>
            <person name="Rashid M.M."/>
            <person name="Khan S.A."/>
            <person name="Rahman M.S."/>
            <person name="Alam M."/>
        </authorList>
    </citation>
    <scope>NUCLEOTIDE SEQUENCE [LARGE SCALE GENOMIC DNA]</scope>
    <source>
        <strain evidence="3">cv. CVL-1</strain>
        <tissue evidence="2">Whole seedling</tissue>
    </source>
</reference>
<evidence type="ECO:0000313" key="3">
    <source>
        <dbReference type="Proteomes" id="UP000188268"/>
    </source>
</evidence>
<feature type="region of interest" description="Disordered" evidence="1">
    <location>
        <begin position="1"/>
        <end position="31"/>
    </location>
</feature>
<keyword evidence="3" id="KW-1185">Reference proteome</keyword>
<comment type="caution">
    <text evidence="2">The sequence shown here is derived from an EMBL/GenBank/DDBJ whole genome shotgun (WGS) entry which is preliminary data.</text>
</comment>
<evidence type="ECO:0000256" key="1">
    <source>
        <dbReference type="SAM" id="MobiDB-lite"/>
    </source>
</evidence>
<accession>A0A1R3J4L4</accession>
<sequence length="31" mass="3290">MDVEAASRLTSAGRLPETKAGEAEIRSRDGD</sequence>
<evidence type="ECO:0000313" key="2">
    <source>
        <dbReference type="EMBL" id="OMO89775.1"/>
    </source>
</evidence>
<name>A0A1R3J4L4_COCAP</name>
<protein>
    <submittedName>
        <fullName evidence="2">Uncharacterized protein</fullName>
    </submittedName>
</protein>
<gene>
    <name evidence="2" type="ORF">CCACVL1_07635</name>
</gene>
<dbReference type="EMBL" id="AWWV01008597">
    <property type="protein sequence ID" value="OMO89775.1"/>
    <property type="molecule type" value="Genomic_DNA"/>
</dbReference>
<organism evidence="2 3">
    <name type="scientific">Corchorus capsularis</name>
    <name type="common">Jute</name>
    <dbReference type="NCBI Taxonomy" id="210143"/>
    <lineage>
        <taxon>Eukaryota</taxon>
        <taxon>Viridiplantae</taxon>
        <taxon>Streptophyta</taxon>
        <taxon>Embryophyta</taxon>
        <taxon>Tracheophyta</taxon>
        <taxon>Spermatophyta</taxon>
        <taxon>Magnoliopsida</taxon>
        <taxon>eudicotyledons</taxon>
        <taxon>Gunneridae</taxon>
        <taxon>Pentapetalae</taxon>
        <taxon>rosids</taxon>
        <taxon>malvids</taxon>
        <taxon>Malvales</taxon>
        <taxon>Malvaceae</taxon>
        <taxon>Grewioideae</taxon>
        <taxon>Apeibeae</taxon>
        <taxon>Corchorus</taxon>
    </lineage>
</organism>